<keyword evidence="2" id="KW-0217">Developmental protein</keyword>
<accession>A0ABM1Q785</accession>
<evidence type="ECO:0000313" key="5">
    <source>
        <dbReference type="RefSeq" id="XP_019082623.1"/>
    </source>
</evidence>
<evidence type="ECO:0000256" key="1">
    <source>
        <dbReference type="ARBA" id="ARBA00006974"/>
    </source>
</evidence>
<reference evidence="5" key="2">
    <citation type="submission" date="2025-08" db="UniProtKB">
        <authorList>
            <consortium name="RefSeq"/>
        </authorList>
    </citation>
    <scope>IDENTIFICATION</scope>
    <source>
        <tissue evidence="5">Leaf</tissue>
    </source>
</reference>
<dbReference type="Pfam" id="PF02519">
    <property type="entry name" value="Auxin_inducible"/>
    <property type="match status" value="1"/>
</dbReference>
<keyword evidence="3" id="KW-0341">Growth regulation</keyword>
<protein>
    <submittedName>
        <fullName evidence="5">Auxin-induced protein X15-like</fullName>
    </submittedName>
</protein>
<evidence type="ECO:0000313" key="4">
    <source>
        <dbReference type="Proteomes" id="UP000694864"/>
    </source>
</evidence>
<evidence type="ECO:0000256" key="3">
    <source>
        <dbReference type="ARBA" id="ARBA00022604"/>
    </source>
</evidence>
<dbReference type="InterPro" id="IPR003676">
    <property type="entry name" value="SAUR_fam"/>
</dbReference>
<proteinExistence type="inferred from homology"/>
<dbReference type="RefSeq" id="XP_019082623.1">
    <property type="nucleotide sequence ID" value="XM_019227078.1"/>
</dbReference>
<keyword evidence="4" id="KW-1185">Reference proteome</keyword>
<sequence>MISLSFIIRLANQEIRRNKRYETNIKDRLISGELSDGSRRARDQNDVPRGHLAVYMGEEMQRFVIPTKYLQYPEFRTLMDEVADEFGYEHEGGIHIPCEESVFEEILIRYMSCDKKKQVYR</sequence>
<comment type="similarity">
    <text evidence="1">Belongs to the ARG7 family.</text>
</comment>
<dbReference type="Proteomes" id="UP000694864">
    <property type="component" value="Chromosome 1"/>
</dbReference>
<name>A0ABM1Q785_CAMSA</name>
<dbReference type="PANTHER" id="PTHR31374">
    <property type="entry name" value="AUXIN-INDUCED PROTEIN-LIKE-RELATED"/>
    <property type="match status" value="1"/>
</dbReference>
<gene>
    <name evidence="5" type="primary">LOC109125450</name>
</gene>
<dbReference type="PANTHER" id="PTHR31374:SF139">
    <property type="entry name" value="OS02G0143300 PROTEIN"/>
    <property type="match status" value="1"/>
</dbReference>
<reference evidence="4" key="1">
    <citation type="journal article" date="2014" name="Nat. Commun.">
        <title>The emerging biofuel crop Camelina sativa retains a highly undifferentiated hexaploid genome structure.</title>
        <authorList>
            <person name="Kagale S."/>
            <person name="Koh C."/>
            <person name="Nixon J."/>
            <person name="Bollina V."/>
            <person name="Clarke W.E."/>
            <person name="Tuteja R."/>
            <person name="Spillane C."/>
            <person name="Robinson S.J."/>
            <person name="Links M.G."/>
            <person name="Clarke C."/>
            <person name="Higgins E.E."/>
            <person name="Huebert T."/>
            <person name="Sharpe A.G."/>
            <person name="Parkin I.A."/>
        </authorList>
    </citation>
    <scope>NUCLEOTIDE SEQUENCE [LARGE SCALE GENOMIC DNA]</scope>
    <source>
        <strain evidence="4">cv. DH55</strain>
    </source>
</reference>
<dbReference type="GeneID" id="109125450"/>
<organism evidence="4 5">
    <name type="scientific">Camelina sativa</name>
    <name type="common">False flax</name>
    <name type="synonym">Myagrum sativum</name>
    <dbReference type="NCBI Taxonomy" id="90675"/>
    <lineage>
        <taxon>Eukaryota</taxon>
        <taxon>Viridiplantae</taxon>
        <taxon>Streptophyta</taxon>
        <taxon>Embryophyta</taxon>
        <taxon>Tracheophyta</taxon>
        <taxon>Spermatophyta</taxon>
        <taxon>Magnoliopsida</taxon>
        <taxon>eudicotyledons</taxon>
        <taxon>Gunneridae</taxon>
        <taxon>Pentapetalae</taxon>
        <taxon>rosids</taxon>
        <taxon>malvids</taxon>
        <taxon>Brassicales</taxon>
        <taxon>Brassicaceae</taxon>
        <taxon>Camelineae</taxon>
        <taxon>Camelina</taxon>
    </lineage>
</organism>
<evidence type="ECO:0000256" key="2">
    <source>
        <dbReference type="ARBA" id="ARBA00022473"/>
    </source>
</evidence>